<dbReference type="AlphaFoldDB" id="A0A8J9VVB2"/>
<protein>
    <submittedName>
        <fullName evidence="1">Uncharacterized protein</fullName>
    </submittedName>
</protein>
<dbReference type="EMBL" id="OV170229">
    <property type="protein sequence ID" value="CAH0731018.1"/>
    <property type="molecule type" value="Genomic_DNA"/>
</dbReference>
<reference evidence="1" key="1">
    <citation type="submission" date="2021-12" db="EMBL/GenBank/DDBJ databases">
        <authorList>
            <person name="Martin H S."/>
        </authorList>
    </citation>
    <scope>NUCLEOTIDE SEQUENCE</scope>
</reference>
<organism evidence="1 2">
    <name type="scientific">Brenthis ino</name>
    <name type="common">lesser marbled fritillary</name>
    <dbReference type="NCBI Taxonomy" id="405034"/>
    <lineage>
        <taxon>Eukaryota</taxon>
        <taxon>Metazoa</taxon>
        <taxon>Ecdysozoa</taxon>
        <taxon>Arthropoda</taxon>
        <taxon>Hexapoda</taxon>
        <taxon>Insecta</taxon>
        <taxon>Pterygota</taxon>
        <taxon>Neoptera</taxon>
        <taxon>Endopterygota</taxon>
        <taxon>Lepidoptera</taxon>
        <taxon>Glossata</taxon>
        <taxon>Ditrysia</taxon>
        <taxon>Papilionoidea</taxon>
        <taxon>Nymphalidae</taxon>
        <taxon>Heliconiinae</taxon>
        <taxon>Argynnini</taxon>
        <taxon>Brenthis</taxon>
    </lineage>
</organism>
<name>A0A8J9VVB2_9NEOP</name>
<gene>
    <name evidence="1" type="ORF">BINO364_LOCUS15934</name>
</gene>
<evidence type="ECO:0000313" key="1">
    <source>
        <dbReference type="EMBL" id="CAH0731018.1"/>
    </source>
</evidence>
<feature type="non-terminal residue" evidence="1">
    <location>
        <position position="77"/>
    </location>
</feature>
<accession>A0A8J9VVB2</accession>
<keyword evidence="2" id="KW-1185">Reference proteome</keyword>
<sequence>MICWFTFRTALVDPDGSAELVDAATELVDAAAELEVAAAELVDAAAEVVEAADVPGTRDCAVALVSLIHVVFDFCAK</sequence>
<proteinExistence type="predicted"/>
<dbReference type="Proteomes" id="UP000838878">
    <property type="component" value="Chromosome 9"/>
</dbReference>
<evidence type="ECO:0000313" key="2">
    <source>
        <dbReference type="Proteomes" id="UP000838878"/>
    </source>
</evidence>